<dbReference type="RefSeq" id="WP_193926630.1">
    <property type="nucleotide sequence ID" value="NZ_JADEYC010000003.1"/>
</dbReference>
<comment type="caution">
    <text evidence="1">The sequence shown here is derived from an EMBL/GenBank/DDBJ whole genome shotgun (WGS) entry which is preliminary data.</text>
</comment>
<dbReference type="InterPro" id="IPR052045">
    <property type="entry name" value="Sulfur_Carrier/Prot_Modifier"/>
</dbReference>
<dbReference type="AlphaFoldDB" id="A0A929B4S2"/>
<reference evidence="1" key="1">
    <citation type="submission" date="2020-10" db="EMBL/GenBank/DDBJ databases">
        <title>Diversity and distribution of actinomycetes associated with coral in the coast of Hainan.</title>
        <authorList>
            <person name="Li F."/>
        </authorList>
    </citation>
    <scope>NUCLEOTIDE SEQUENCE</scope>
    <source>
        <strain evidence="1">HNM0983</strain>
    </source>
</reference>
<sequence>MTVRLPQVLRADAGGRSLLFVDVPDGATLADVLDVVAAEHPGLDRRLRDEQRVLRRHVNFYLGDEECRGLGGAGAQVRAGTEVRIIPSVAGG</sequence>
<name>A0A929B4S2_9PSEU</name>
<protein>
    <submittedName>
        <fullName evidence="1">MoaD/ThiS family protein</fullName>
    </submittedName>
</protein>
<dbReference type="Proteomes" id="UP000598360">
    <property type="component" value="Unassembled WGS sequence"/>
</dbReference>
<evidence type="ECO:0000313" key="1">
    <source>
        <dbReference type="EMBL" id="MBE9373172.1"/>
    </source>
</evidence>
<evidence type="ECO:0000313" key="2">
    <source>
        <dbReference type="Proteomes" id="UP000598360"/>
    </source>
</evidence>
<organism evidence="1 2">
    <name type="scientific">Saccharopolyspora montiporae</name>
    <dbReference type="NCBI Taxonomy" id="2781240"/>
    <lineage>
        <taxon>Bacteria</taxon>
        <taxon>Bacillati</taxon>
        <taxon>Actinomycetota</taxon>
        <taxon>Actinomycetes</taxon>
        <taxon>Pseudonocardiales</taxon>
        <taxon>Pseudonocardiaceae</taxon>
        <taxon>Saccharopolyspora</taxon>
    </lineage>
</organism>
<dbReference type="InterPro" id="IPR012675">
    <property type="entry name" value="Beta-grasp_dom_sf"/>
</dbReference>
<dbReference type="InterPro" id="IPR003749">
    <property type="entry name" value="ThiS/MoaD-like"/>
</dbReference>
<dbReference type="InterPro" id="IPR016155">
    <property type="entry name" value="Mopterin_synth/thiamin_S_b"/>
</dbReference>
<dbReference type="SUPFAM" id="SSF54285">
    <property type="entry name" value="MoaD/ThiS"/>
    <property type="match status" value="1"/>
</dbReference>
<dbReference type="Gene3D" id="3.10.20.30">
    <property type="match status" value="1"/>
</dbReference>
<keyword evidence="2" id="KW-1185">Reference proteome</keyword>
<dbReference type="Pfam" id="PF02597">
    <property type="entry name" value="ThiS"/>
    <property type="match status" value="1"/>
</dbReference>
<gene>
    <name evidence="1" type="ORF">IQ251_01790</name>
</gene>
<proteinExistence type="predicted"/>
<dbReference type="PANTHER" id="PTHR38031">
    <property type="entry name" value="SULFUR CARRIER PROTEIN SLR0821-RELATED"/>
    <property type="match status" value="1"/>
</dbReference>
<dbReference type="EMBL" id="JADEYC010000003">
    <property type="protein sequence ID" value="MBE9373172.1"/>
    <property type="molecule type" value="Genomic_DNA"/>
</dbReference>
<dbReference type="PANTHER" id="PTHR38031:SF1">
    <property type="entry name" value="SULFUR CARRIER PROTEIN CYSO"/>
    <property type="match status" value="1"/>
</dbReference>
<accession>A0A929B4S2</accession>